<accession>A0A0D2Q0B9</accession>
<dbReference type="EMBL" id="CM001744">
    <property type="protein sequence ID" value="KJB32953.1"/>
    <property type="molecule type" value="Genomic_DNA"/>
</dbReference>
<dbReference type="AlphaFoldDB" id="A0A0D2Q0B9"/>
<keyword evidence="2" id="KW-1185">Reference proteome</keyword>
<reference evidence="1 2" key="1">
    <citation type="journal article" date="2012" name="Nature">
        <title>Repeated polyploidization of Gossypium genomes and the evolution of spinnable cotton fibres.</title>
        <authorList>
            <person name="Paterson A.H."/>
            <person name="Wendel J.F."/>
            <person name="Gundlach H."/>
            <person name="Guo H."/>
            <person name="Jenkins J."/>
            <person name="Jin D."/>
            <person name="Llewellyn D."/>
            <person name="Showmaker K.C."/>
            <person name="Shu S."/>
            <person name="Udall J."/>
            <person name="Yoo M.J."/>
            <person name="Byers R."/>
            <person name="Chen W."/>
            <person name="Doron-Faigenboim A."/>
            <person name="Duke M.V."/>
            <person name="Gong L."/>
            <person name="Grimwood J."/>
            <person name="Grover C."/>
            <person name="Grupp K."/>
            <person name="Hu G."/>
            <person name="Lee T.H."/>
            <person name="Li J."/>
            <person name="Lin L."/>
            <person name="Liu T."/>
            <person name="Marler B.S."/>
            <person name="Page J.T."/>
            <person name="Roberts A.W."/>
            <person name="Romanel E."/>
            <person name="Sanders W.S."/>
            <person name="Szadkowski E."/>
            <person name="Tan X."/>
            <person name="Tang H."/>
            <person name="Xu C."/>
            <person name="Wang J."/>
            <person name="Wang Z."/>
            <person name="Zhang D."/>
            <person name="Zhang L."/>
            <person name="Ashrafi H."/>
            <person name="Bedon F."/>
            <person name="Bowers J.E."/>
            <person name="Brubaker C.L."/>
            <person name="Chee P.W."/>
            <person name="Das S."/>
            <person name="Gingle A.R."/>
            <person name="Haigler C.H."/>
            <person name="Harker D."/>
            <person name="Hoffmann L.V."/>
            <person name="Hovav R."/>
            <person name="Jones D.C."/>
            <person name="Lemke C."/>
            <person name="Mansoor S."/>
            <person name="ur Rahman M."/>
            <person name="Rainville L.N."/>
            <person name="Rambani A."/>
            <person name="Reddy U.K."/>
            <person name="Rong J.K."/>
            <person name="Saranga Y."/>
            <person name="Scheffler B.E."/>
            <person name="Scheffler J.A."/>
            <person name="Stelly D.M."/>
            <person name="Triplett B.A."/>
            <person name="Van Deynze A."/>
            <person name="Vaslin M.F."/>
            <person name="Waghmare V.N."/>
            <person name="Walford S.A."/>
            <person name="Wright R.J."/>
            <person name="Zaki E.A."/>
            <person name="Zhang T."/>
            <person name="Dennis E.S."/>
            <person name="Mayer K.F."/>
            <person name="Peterson D.G."/>
            <person name="Rokhsar D.S."/>
            <person name="Wang X."/>
            <person name="Schmutz J."/>
        </authorList>
    </citation>
    <scope>NUCLEOTIDE SEQUENCE [LARGE SCALE GENOMIC DNA]</scope>
</reference>
<dbReference type="Gramene" id="KJB32953">
    <property type="protein sequence ID" value="KJB32953"/>
    <property type="gene ID" value="B456_005G223400"/>
</dbReference>
<dbReference type="EMBL" id="CM001744">
    <property type="protein sequence ID" value="KJB32952.1"/>
    <property type="molecule type" value="Genomic_DNA"/>
</dbReference>
<proteinExistence type="predicted"/>
<dbReference type="OMA" id="TWAIAEH"/>
<dbReference type="Proteomes" id="UP000032304">
    <property type="component" value="Chromosome 5"/>
</dbReference>
<dbReference type="Gramene" id="KJB32952">
    <property type="protein sequence ID" value="KJB32952"/>
    <property type="gene ID" value="B456_005G223400"/>
</dbReference>
<evidence type="ECO:0000313" key="1">
    <source>
        <dbReference type="EMBL" id="KJB32953.1"/>
    </source>
</evidence>
<sequence length="145" mass="16447">MLVFPSERNSSACRFLNSNGTTLSSLLRARSRALKLWQEDRLAGTGPWKLLEARRSEVTWAIAEQFILIGPSRLLLCRSILKSEAEFTNEAGNDPVNLFELAEKDSSFLSLPKTSGRLPLKSFKEIGAIKKTYHFEELQKKDFQI</sequence>
<evidence type="ECO:0000313" key="2">
    <source>
        <dbReference type="Proteomes" id="UP000032304"/>
    </source>
</evidence>
<organism evidence="1 2">
    <name type="scientific">Gossypium raimondii</name>
    <name type="common">Peruvian cotton</name>
    <name type="synonym">Gossypium klotzschianum subsp. raimondii</name>
    <dbReference type="NCBI Taxonomy" id="29730"/>
    <lineage>
        <taxon>Eukaryota</taxon>
        <taxon>Viridiplantae</taxon>
        <taxon>Streptophyta</taxon>
        <taxon>Embryophyta</taxon>
        <taxon>Tracheophyta</taxon>
        <taxon>Spermatophyta</taxon>
        <taxon>Magnoliopsida</taxon>
        <taxon>eudicotyledons</taxon>
        <taxon>Gunneridae</taxon>
        <taxon>Pentapetalae</taxon>
        <taxon>rosids</taxon>
        <taxon>malvids</taxon>
        <taxon>Malvales</taxon>
        <taxon>Malvaceae</taxon>
        <taxon>Malvoideae</taxon>
        <taxon>Gossypium</taxon>
    </lineage>
</organism>
<gene>
    <name evidence="1" type="ORF">B456_005G223400</name>
</gene>
<name>A0A0D2Q0B9_GOSRA</name>
<protein>
    <submittedName>
        <fullName evidence="1">Uncharacterized protein</fullName>
    </submittedName>
</protein>